<evidence type="ECO:0000313" key="2">
    <source>
        <dbReference type="EMBL" id="MBA6156750.1"/>
    </source>
</evidence>
<dbReference type="AlphaFoldDB" id="A0A839AQU4"/>
<sequence>MTFLLIIIGISLLVFNIWNLISLNSLKKNSSKKDKQLNDAKYYELKYKSEFIVAVFSIIVAVAGLLGYNTLNSAKDEIKFDLLKKTKSIDSIINITEKRIKLKDSLLHNIELKQNIINSKIPVNEEKVNAQNYQIYQIQKVISDLNKNNKIKQSFYLVRDLSLEINKDYYNTYRFEDLKTNIGDRLPKFVNKPFIIIIPESTTHLANIRTDNVTVDKFSATIVGGYTSLNNSDDEPDKFKFSIMIIESK</sequence>
<comment type="caution">
    <text evidence="2">The sequence shown here is derived from an EMBL/GenBank/DDBJ whole genome shotgun (WGS) entry which is preliminary data.</text>
</comment>
<reference evidence="2 3" key="1">
    <citation type="submission" date="2020-07" db="EMBL/GenBank/DDBJ databases">
        <title>Bacterium isolated from marine sediment.</title>
        <authorList>
            <person name="Shang D."/>
            <person name="Du Z.-J."/>
        </authorList>
    </citation>
    <scope>NUCLEOTIDE SEQUENCE [LARGE SCALE GENOMIC DNA]</scope>
    <source>
        <strain evidence="2 3">S7007</strain>
    </source>
</reference>
<organism evidence="2 3">
    <name type="scientific">Tenacibaculum pelagium</name>
    <dbReference type="NCBI Taxonomy" id="2759527"/>
    <lineage>
        <taxon>Bacteria</taxon>
        <taxon>Pseudomonadati</taxon>
        <taxon>Bacteroidota</taxon>
        <taxon>Flavobacteriia</taxon>
        <taxon>Flavobacteriales</taxon>
        <taxon>Flavobacteriaceae</taxon>
        <taxon>Tenacibaculum</taxon>
    </lineage>
</organism>
<keyword evidence="1" id="KW-0472">Membrane</keyword>
<proteinExistence type="predicted"/>
<name>A0A839AQU4_9FLAO</name>
<keyword evidence="3" id="KW-1185">Reference proteome</keyword>
<evidence type="ECO:0000313" key="3">
    <source>
        <dbReference type="Proteomes" id="UP000563906"/>
    </source>
</evidence>
<evidence type="ECO:0000256" key="1">
    <source>
        <dbReference type="SAM" id="Phobius"/>
    </source>
</evidence>
<accession>A0A839AQU4</accession>
<protein>
    <submittedName>
        <fullName evidence="2">Uncharacterized protein</fullName>
    </submittedName>
</protein>
<dbReference type="Proteomes" id="UP000563906">
    <property type="component" value="Unassembled WGS sequence"/>
</dbReference>
<keyword evidence="1" id="KW-1133">Transmembrane helix</keyword>
<gene>
    <name evidence="2" type="ORF">H3Z83_09510</name>
</gene>
<keyword evidence="1" id="KW-0812">Transmembrane</keyword>
<feature type="transmembrane region" description="Helical" evidence="1">
    <location>
        <begin position="6"/>
        <end position="26"/>
    </location>
</feature>
<dbReference type="EMBL" id="JACGLS010000004">
    <property type="protein sequence ID" value="MBA6156750.1"/>
    <property type="molecule type" value="Genomic_DNA"/>
</dbReference>
<dbReference type="RefSeq" id="WP_182125253.1">
    <property type="nucleotide sequence ID" value="NZ_JACGLS010000004.1"/>
</dbReference>
<feature type="transmembrane region" description="Helical" evidence="1">
    <location>
        <begin position="47"/>
        <end position="68"/>
    </location>
</feature>